<dbReference type="InterPro" id="IPR022742">
    <property type="entry name" value="Hydrolase_4"/>
</dbReference>
<name>A0ABW5IRM7_9BACT</name>
<dbReference type="SMART" id="SM00228">
    <property type="entry name" value="PDZ"/>
    <property type="match status" value="1"/>
</dbReference>
<dbReference type="Pfam" id="PF13180">
    <property type="entry name" value="PDZ_2"/>
    <property type="match status" value="1"/>
</dbReference>
<dbReference type="SUPFAM" id="SSF50156">
    <property type="entry name" value="PDZ domain-like"/>
    <property type="match status" value="1"/>
</dbReference>
<evidence type="ECO:0000313" key="2">
    <source>
        <dbReference type="EMBL" id="MFD2515389.1"/>
    </source>
</evidence>
<dbReference type="Gene3D" id="3.40.50.1820">
    <property type="entry name" value="alpha/beta hydrolase"/>
    <property type="match status" value="1"/>
</dbReference>
<feature type="domain" description="PDZ" evidence="1">
    <location>
        <begin position="20"/>
        <end position="112"/>
    </location>
</feature>
<accession>A0ABW5IRM7</accession>
<evidence type="ECO:0000313" key="3">
    <source>
        <dbReference type="Proteomes" id="UP001597544"/>
    </source>
</evidence>
<reference evidence="3" key="1">
    <citation type="journal article" date="2019" name="Int. J. Syst. Evol. Microbiol.">
        <title>The Global Catalogue of Microorganisms (GCM) 10K type strain sequencing project: providing services to taxonomists for standard genome sequencing and annotation.</title>
        <authorList>
            <consortium name="The Broad Institute Genomics Platform"/>
            <consortium name="The Broad Institute Genome Sequencing Center for Infectious Disease"/>
            <person name="Wu L."/>
            <person name="Ma J."/>
        </authorList>
    </citation>
    <scope>NUCLEOTIDE SEQUENCE [LARGE SCALE GENOMIC DNA]</scope>
    <source>
        <strain evidence="3">KCTC 42498</strain>
    </source>
</reference>
<dbReference type="InterPro" id="IPR001478">
    <property type="entry name" value="PDZ"/>
</dbReference>
<dbReference type="EMBL" id="JBHULU010000021">
    <property type="protein sequence ID" value="MFD2515389.1"/>
    <property type="molecule type" value="Genomic_DNA"/>
</dbReference>
<gene>
    <name evidence="2" type="ORF">ACFSRY_16060</name>
</gene>
<dbReference type="SUPFAM" id="SSF53474">
    <property type="entry name" value="alpha/beta-Hydrolases"/>
    <property type="match status" value="1"/>
</dbReference>
<organism evidence="2 3">
    <name type="scientific">Pontibacter locisalis</name>
    <dbReference type="NCBI Taxonomy" id="1719035"/>
    <lineage>
        <taxon>Bacteria</taxon>
        <taxon>Pseudomonadati</taxon>
        <taxon>Bacteroidota</taxon>
        <taxon>Cytophagia</taxon>
        <taxon>Cytophagales</taxon>
        <taxon>Hymenobacteraceae</taxon>
        <taxon>Pontibacter</taxon>
    </lineage>
</organism>
<dbReference type="Gene3D" id="2.30.42.10">
    <property type="match status" value="1"/>
</dbReference>
<evidence type="ECO:0000259" key="1">
    <source>
        <dbReference type="PROSITE" id="PS50106"/>
    </source>
</evidence>
<comment type="caution">
    <text evidence="2">The sequence shown here is derived from an EMBL/GenBank/DDBJ whole genome shotgun (WGS) entry which is preliminary data.</text>
</comment>
<dbReference type="CDD" id="cd06779">
    <property type="entry name" value="cpPDZ_Deg_HtrA-like"/>
    <property type="match status" value="1"/>
</dbReference>
<dbReference type="InterPro" id="IPR053145">
    <property type="entry name" value="AB_hydrolase_Est10"/>
</dbReference>
<dbReference type="GO" id="GO:0016787">
    <property type="term" value="F:hydrolase activity"/>
    <property type="evidence" value="ECO:0007669"/>
    <property type="project" value="UniProtKB-KW"/>
</dbReference>
<keyword evidence="3" id="KW-1185">Reference proteome</keyword>
<dbReference type="PANTHER" id="PTHR43265:SF1">
    <property type="entry name" value="ESTERASE ESTD"/>
    <property type="match status" value="1"/>
</dbReference>
<keyword evidence="2" id="KW-0378">Hydrolase</keyword>
<dbReference type="PROSITE" id="PS50106">
    <property type="entry name" value="PDZ"/>
    <property type="match status" value="1"/>
</dbReference>
<dbReference type="Pfam" id="PF12146">
    <property type="entry name" value="Hydrolase_4"/>
    <property type="match status" value="1"/>
</dbReference>
<dbReference type="Proteomes" id="UP001597544">
    <property type="component" value="Unassembled WGS sequence"/>
</dbReference>
<dbReference type="RefSeq" id="WP_377510015.1">
    <property type="nucleotide sequence ID" value="NZ_JBHULU010000021.1"/>
</dbReference>
<dbReference type="InterPro" id="IPR036034">
    <property type="entry name" value="PDZ_sf"/>
</dbReference>
<sequence>MKLLFALTVAAFLTAGTLEEANAQHLKRRPFLGVQIAPVTDSLAAAYSLKSTEGGRVVAVIPNSTAAGLKLQPNDVILRINNTDIRSSADVVATAKTFTTGEPVAVIVNRGGKRLSLKDKVKPMPKETDPAADVIYDEVRFDQGYARAIVKKPKGKGRFPAVFFIQGYGCNSIDNLPPYDPQQKLMDGLVQKGYAVFKMDKPGSGDSQGSAPCTEIGYPEELAAFSAGLIKLKGYDFVDAENVFLFGHSLGANTAPIIAMDNKVKGIIAYGVAGKPWYEYMLDVFREQRTVVGGDPVQIDEDMRVMGPLTYEFMIQKKSPEELVQKPEYKAALEQSFNYDGKGHVFDRHYSFMQGIQEAPFHKAWREADTNVLAIYGEADIAAISPANTKLLVNSINQMHPGSATYHFLPGTDHGFIKVGTIQDLLKLQQSQQFGAFIRENFNQELVEVVDKWIKGIRKES</sequence>
<protein>
    <submittedName>
        <fullName evidence="2">Alpha/beta fold hydrolase</fullName>
    </submittedName>
</protein>
<proteinExistence type="predicted"/>
<dbReference type="PANTHER" id="PTHR43265">
    <property type="entry name" value="ESTERASE ESTD"/>
    <property type="match status" value="1"/>
</dbReference>
<dbReference type="InterPro" id="IPR029058">
    <property type="entry name" value="AB_hydrolase_fold"/>
</dbReference>